<feature type="domain" description="ABC3 transporter permease C-terminal" evidence="8">
    <location>
        <begin position="274"/>
        <end position="385"/>
    </location>
</feature>
<name>A0AAQ3LB85_9BACT</name>
<dbReference type="InterPro" id="IPR025857">
    <property type="entry name" value="MacB_PCD"/>
</dbReference>
<organism evidence="10 11">
    <name type="scientific">Rubellicoccus peritrichatus</name>
    <dbReference type="NCBI Taxonomy" id="3080537"/>
    <lineage>
        <taxon>Bacteria</taxon>
        <taxon>Pseudomonadati</taxon>
        <taxon>Verrucomicrobiota</taxon>
        <taxon>Opitutia</taxon>
        <taxon>Puniceicoccales</taxon>
        <taxon>Cerasicoccaceae</taxon>
        <taxon>Rubellicoccus</taxon>
    </lineage>
</organism>
<feature type="domain" description="MacB-like periplasmic core" evidence="9">
    <location>
        <begin position="25"/>
        <end position="238"/>
    </location>
</feature>
<dbReference type="Pfam" id="PF12704">
    <property type="entry name" value="MacB_PCD"/>
    <property type="match status" value="1"/>
</dbReference>
<evidence type="ECO:0000256" key="6">
    <source>
        <dbReference type="ARBA" id="ARBA00023136"/>
    </source>
</evidence>
<evidence type="ECO:0000259" key="9">
    <source>
        <dbReference type="Pfam" id="PF12704"/>
    </source>
</evidence>
<comment type="subcellular location">
    <subcellularLocation>
        <location evidence="1">Cell membrane</location>
        <topology evidence="1">Multi-pass membrane protein</topology>
    </subcellularLocation>
</comment>
<evidence type="ECO:0000256" key="2">
    <source>
        <dbReference type="ARBA" id="ARBA00022448"/>
    </source>
</evidence>
<dbReference type="Pfam" id="PF02687">
    <property type="entry name" value="FtsX"/>
    <property type="match status" value="1"/>
</dbReference>
<keyword evidence="2" id="KW-0813">Transport</keyword>
<keyword evidence="4 7" id="KW-0812">Transmembrane</keyword>
<evidence type="ECO:0000313" key="11">
    <source>
        <dbReference type="Proteomes" id="UP001304300"/>
    </source>
</evidence>
<keyword evidence="3" id="KW-1003">Cell membrane</keyword>
<evidence type="ECO:0000256" key="7">
    <source>
        <dbReference type="SAM" id="Phobius"/>
    </source>
</evidence>
<keyword evidence="11" id="KW-1185">Reference proteome</keyword>
<evidence type="ECO:0000259" key="8">
    <source>
        <dbReference type="Pfam" id="PF02687"/>
    </source>
</evidence>
<dbReference type="InterPro" id="IPR003838">
    <property type="entry name" value="ABC3_permease_C"/>
</dbReference>
<dbReference type="GO" id="GO:0005886">
    <property type="term" value="C:plasma membrane"/>
    <property type="evidence" value="ECO:0007669"/>
    <property type="project" value="UniProtKB-SubCell"/>
</dbReference>
<evidence type="ECO:0000256" key="4">
    <source>
        <dbReference type="ARBA" id="ARBA00022692"/>
    </source>
</evidence>
<sequence>MLNRLIPLGIPLAWLNLINEKKRFFAAVAGIMFAVTMMMFQMGLNSAMFSQVVSPHLKMRGDLVLVSKQYEYFGISKGFARRRLIQAQALGSVTGVASIYAGSLPMLNPATGATREVFILAFDPTEKPFADEAIEENQYRLKRDGVALYDVLSRSELGPFAELLKKDGEVVTEVGNKKITVEGLFEMGPTFVADGNMLMNKDTFLEIWPGGNQGLISLGLVTLKPGTDPNAAAAELREYLPDDVRIMTNAEFIQKEKEYWSERTPIGFVITASMIVSLIVGAVIVYQILYTDVADHLEEYATLKSIGFRDSYFVSLILQESVILSVLGFIPGTAITALLYYLTRTIANMPTYLNPLNCALVLGLTLLMCMTAGALATRKLRQANPAEIF</sequence>
<keyword evidence="6 7" id="KW-0472">Membrane</keyword>
<evidence type="ECO:0000256" key="5">
    <source>
        <dbReference type="ARBA" id="ARBA00022989"/>
    </source>
</evidence>
<dbReference type="AlphaFoldDB" id="A0AAQ3LB85"/>
<evidence type="ECO:0000256" key="3">
    <source>
        <dbReference type="ARBA" id="ARBA00022475"/>
    </source>
</evidence>
<dbReference type="Proteomes" id="UP001304300">
    <property type="component" value="Chromosome"/>
</dbReference>
<dbReference type="PANTHER" id="PTHR43738:SF1">
    <property type="entry name" value="HEMIN TRANSPORT SYSTEM PERMEASE PROTEIN HRTB-RELATED"/>
    <property type="match status" value="1"/>
</dbReference>
<dbReference type="PANTHER" id="PTHR43738">
    <property type="entry name" value="ABC TRANSPORTER, MEMBRANE PROTEIN"/>
    <property type="match status" value="1"/>
</dbReference>
<dbReference type="KEGG" id="puo:RZN69_05470"/>
<dbReference type="PIRSF" id="PIRSF031773">
    <property type="entry name" value="DevC"/>
    <property type="match status" value="1"/>
</dbReference>
<feature type="transmembrane region" description="Helical" evidence="7">
    <location>
        <begin position="322"/>
        <end position="342"/>
    </location>
</feature>
<gene>
    <name evidence="10" type="primary">devC</name>
    <name evidence="10" type="ORF">RZN69_05470</name>
</gene>
<protein>
    <submittedName>
        <fullName evidence="10">ABC transporter permease DevC</fullName>
    </submittedName>
</protein>
<evidence type="ECO:0000256" key="1">
    <source>
        <dbReference type="ARBA" id="ARBA00004651"/>
    </source>
</evidence>
<dbReference type="EMBL" id="CP136920">
    <property type="protein sequence ID" value="WOO42531.1"/>
    <property type="molecule type" value="Genomic_DNA"/>
</dbReference>
<keyword evidence="5 7" id="KW-1133">Transmembrane helix</keyword>
<dbReference type="InterPro" id="IPR051125">
    <property type="entry name" value="ABC-4/HrtB_transporter"/>
</dbReference>
<reference evidence="10 11" key="1">
    <citation type="submission" date="2023-10" db="EMBL/GenBank/DDBJ databases">
        <title>Rubellicoccus peritrichatus gen. nov., sp. nov., isolated from an algae of coral reef tank.</title>
        <authorList>
            <person name="Luo J."/>
        </authorList>
    </citation>
    <scope>NUCLEOTIDE SEQUENCE [LARGE SCALE GENOMIC DNA]</scope>
    <source>
        <strain evidence="10 11">CR14</strain>
    </source>
</reference>
<feature type="transmembrane region" description="Helical" evidence="7">
    <location>
        <begin position="354"/>
        <end position="376"/>
    </location>
</feature>
<dbReference type="RefSeq" id="WP_317835053.1">
    <property type="nucleotide sequence ID" value="NZ_CP136920.1"/>
</dbReference>
<dbReference type="NCBIfam" id="TIGR01185">
    <property type="entry name" value="devC"/>
    <property type="match status" value="1"/>
</dbReference>
<dbReference type="InterPro" id="IPR005891">
    <property type="entry name" value="DevC"/>
</dbReference>
<feature type="transmembrane region" description="Helical" evidence="7">
    <location>
        <begin position="266"/>
        <end position="289"/>
    </location>
</feature>
<proteinExistence type="predicted"/>
<feature type="transmembrane region" description="Helical" evidence="7">
    <location>
        <begin position="24"/>
        <end position="44"/>
    </location>
</feature>
<evidence type="ECO:0000313" key="10">
    <source>
        <dbReference type="EMBL" id="WOO42531.1"/>
    </source>
</evidence>
<accession>A0AAQ3LB85</accession>